<organism evidence="1 2">
    <name type="scientific">Marchantia polymorpha</name>
    <name type="common">Common liverwort</name>
    <name type="synonym">Marchantia aquatica</name>
    <dbReference type="NCBI Taxonomy" id="3197"/>
    <lineage>
        <taxon>Eukaryota</taxon>
        <taxon>Viridiplantae</taxon>
        <taxon>Streptophyta</taxon>
        <taxon>Embryophyta</taxon>
        <taxon>Marchantiophyta</taxon>
        <taxon>Marchantiopsida</taxon>
        <taxon>Marchantiidae</taxon>
        <taxon>Marchantiales</taxon>
        <taxon>Marchantiaceae</taxon>
        <taxon>Marchantia</taxon>
    </lineage>
</organism>
<evidence type="ECO:0000313" key="1">
    <source>
        <dbReference type="EMBL" id="PTQ38229.1"/>
    </source>
</evidence>
<evidence type="ECO:0000313" key="2">
    <source>
        <dbReference type="Proteomes" id="UP000244005"/>
    </source>
</evidence>
<dbReference type="EMBL" id="KZ772724">
    <property type="protein sequence ID" value="PTQ38229.1"/>
    <property type="molecule type" value="Genomic_DNA"/>
</dbReference>
<protein>
    <submittedName>
        <fullName evidence="1">Uncharacterized protein</fullName>
    </submittedName>
</protein>
<keyword evidence="2" id="KW-1185">Reference proteome</keyword>
<dbReference type="Proteomes" id="UP000244005">
    <property type="component" value="Unassembled WGS sequence"/>
</dbReference>
<proteinExistence type="predicted"/>
<dbReference type="AlphaFoldDB" id="A0A2R6WWL6"/>
<gene>
    <name evidence="1" type="ORF">MARPO_0052s0031</name>
</gene>
<name>A0A2R6WWL6_MARPO</name>
<dbReference type="Gramene" id="Mp6g01730.1">
    <property type="protein sequence ID" value="Mp6g01730.1.cds1"/>
    <property type="gene ID" value="Mp6g01730"/>
</dbReference>
<accession>A0A2R6WWL6</accession>
<reference evidence="2" key="1">
    <citation type="journal article" date="2017" name="Cell">
        <title>Insights into land plant evolution garnered from the Marchantia polymorpha genome.</title>
        <authorList>
            <person name="Bowman J.L."/>
            <person name="Kohchi T."/>
            <person name="Yamato K.T."/>
            <person name="Jenkins J."/>
            <person name="Shu S."/>
            <person name="Ishizaki K."/>
            <person name="Yamaoka S."/>
            <person name="Nishihama R."/>
            <person name="Nakamura Y."/>
            <person name="Berger F."/>
            <person name="Adam C."/>
            <person name="Aki S.S."/>
            <person name="Althoff F."/>
            <person name="Araki T."/>
            <person name="Arteaga-Vazquez M.A."/>
            <person name="Balasubrmanian S."/>
            <person name="Barry K."/>
            <person name="Bauer D."/>
            <person name="Boehm C.R."/>
            <person name="Briginshaw L."/>
            <person name="Caballero-Perez J."/>
            <person name="Catarino B."/>
            <person name="Chen F."/>
            <person name="Chiyoda S."/>
            <person name="Chovatia M."/>
            <person name="Davies K.M."/>
            <person name="Delmans M."/>
            <person name="Demura T."/>
            <person name="Dierschke T."/>
            <person name="Dolan L."/>
            <person name="Dorantes-Acosta A.E."/>
            <person name="Eklund D.M."/>
            <person name="Florent S.N."/>
            <person name="Flores-Sandoval E."/>
            <person name="Fujiyama A."/>
            <person name="Fukuzawa H."/>
            <person name="Galik B."/>
            <person name="Grimanelli D."/>
            <person name="Grimwood J."/>
            <person name="Grossniklaus U."/>
            <person name="Hamada T."/>
            <person name="Haseloff J."/>
            <person name="Hetherington A.J."/>
            <person name="Higo A."/>
            <person name="Hirakawa Y."/>
            <person name="Hundley H.N."/>
            <person name="Ikeda Y."/>
            <person name="Inoue K."/>
            <person name="Inoue S.I."/>
            <person name="Ishida S."/>
            <person name="Jia Q."/>
            <person name="Kakita M."/>
            <person name="Kanazawa T."/>
            <person name="Kawai Y."/>
            <person name="Kawashima T."/>
            <person name="Kennedy M."/>
            <person name="Kinose K."/>
            <person name="Kinoshita T."/>
            <person name="Kohara Y."/>
            <person name="Koide E."/>
            <person name="Komatsu K."/>
            <person name="Kopischke S."/>
            <person name="Kubo M."/>
            <person name="Kyozuka J."/>
            <person name="Lagercrantz U."/>
            <person name="Lin S.S."/>
            <person name="Lindquist E."/>
            <person name="Lipzen A.M."/>
            <person name="Lu C.W."/>
            <person name="De Luna E."/>
            <person name="Martienssen R.A."/>
            <person name="Minamino N."/>
            <person name="Mizutani M."/>
            <person name="Mizutani M."/>
            <person name="Mochizuki N."/>
            <person name="Monte I."/>
            <person name="Mosher R."/>
            <person name="Nagasaki H."/>
            <person name="Nakagami H."/>
            <person name="Naramoto S."/>
            <person name="Nishitani K."/>
            <person name="Ohtani M."/>
            <person name="Okamoto T."/>
            <person name="Okumura M."/>
            <person name="Phillips J."/>
            <person name="Pollak B."/>
            <person name="Reinders A."/>
            <person name="Rovekamp M."/>
            <person name="Sano R."/>
            <person name="Sawa S."/>
            <person name="Schmid M.W."/>
            <person name="Shirakawa M."/>
            <person name="Solano R."/>
            <person name="Spunde A."/>
            <person name="Suetsugu N."/>
            <person name="Sugano S."/>
            <person name="Sugiyama A."/>
            <person name="Sun R."/>
            <person name="Suzuki Y."/>
            <person name="Takenaka M."/>
            <person name="Takezawa D."/>
            <person name="Tomogane H."/>
            <person name="Tsuzuki M."/>
            <person name="Ueda T."/>
            <person name="Umeda M."/>
            <person name="Ward J.M."/>
            <person name="Watanabe Y."/>
            <person name="Yazaki K."/>
            <person name="Yokoyama R."/>
            <person name="Yoshitake Y."/>
            <person name="Yotsui I."/>
            <person name="Zachgo S."/>
            <person name="Schmutz J."/>
        </authorList>
    </citation>
    <scope>NUCLEOTIDE SEQUENCE [LARGE SCALE GENOMIC DNA]</scope>
    <source>
        <strain evidence="2">Tak-1</strain>
    </source>
</reference>
<sequence>MKLAGSTNATNAPIYESQRRRCTQRSKERTVRIYSLCEVSRRYWRFDRWITGSFFAGAELAFCSGTRRSFEVECLLSLHWRSLSDFRRLRTPARRLCAARIVSSPIAQGHRGPGPCNDVVMS</sequence>